<dbReference type="GO" id="GO:0019843">
    <property type="term" value="F:rRNA binding"/>
    <property type="evidence" value="ECO:0007669"/>
    <property type="project" value="UniProtKB-KW"/>
</dbReference>
<dbReference type="InterPro" id="IPR000244">
    <property type="entry name" value="Ribosomal_bL9"/>
</dbReference>
<dbReference type="InterPro" id="IPR020594">
    <property type="entry name" value="Ribosomal_bL9_bac/chp"/>
</dbReference>
<dbReference type="Pfam" id="PF03948">
    <property type="entry name" value="Ribosomal_L9_C"/>
    <property type="match status" value="1"/>
</dbReference>
<dbReference type="GO" id="GO:0003735">
    <property type="term" value="F:structural constituent of ribosome"/>
    <property type="evidence" value="ECO:0007669"/>
    <property type="project" value="InterPro"/>
</dbReference>
<dbReference type="InterPro" id="IPR036935">
    <property type="entry name" value="Ribosomal_bL9_N_sf"/>
</dbReference>
<gene>
    <name evidence="9" type="ORF">MNBD_ALPHA04-331</name>
</gene>
<evidence type="ECO:0000256" key="2">
    <source>
        <dbReference type="ARBA" id="ARBA00022730"/>
    </source>
</evidence>
<evidence type="ECO:0000259" key="8">
    <source>
        <dbReference type="PROSITE" id="PS00651"/>
    </source>
</evidence>
<keyword evidence="5" id="KW-0687">Ribonucleoprotein</keyword>
<dbReference type="Gene3D" id="3.40.5.10">
    <property type="entry name" value="Ribosomal protein L9, N-terminal domain"/>
    <property type="match status" value="1"/>
</dbReference>
<dbReference type="PROSITE" id="PS00651">
    <property type="entry name" value="RIBOSOMAL_L9"/>
    <property type="match status" value="1"/>
</dbReference>
<dbReference type="SUPFAM" id="SSF55653">
    <property type="entry name" value="Ribosomal protein L9 C-domain"/>
    <property type="match status" value="1"/>
</dbReference>
<evidence type="ECO:0000256" key="5">
    <source>
        <dbReference type="ARBA" id="ARBA00023274"/>
    </source>
</evidence>
<dbReference type="InterPro" id="IPR009027">
    <property type="entry name" value="Ribosomal_bL9/RNase_H1_N"/>
</dbReference>
<dbReference type="AlphaFoldDB" id="A0A3B0R9C5"/>
<name>A0A3B0R9C5_9ZZZZ</name>
<dbReference type="NCBIfam" id="TIGR00158">
    <property type="entry name" value="L9"/>
    <property type="match status" value="1"/>
</dbReference>
<keyword evidence="4 9" id="KW-0689">Ribosomal protein</keyword>
<keyword evidence="3" id="KW-0694">RNA-binding</keyword>
<dbReference type="Pfam" id="PF01281">
    <property type="entry name" value="Ribosomal_L9_N"/>
    <property type="match status" value="1"/>
</dbReference>
<dbReference type="GO" id="GO:0005840">
    <property type="term" value="C:ribosome"/>
    <property type="evidence" value="ECO:0007669"/>
    <property type="project" value="UniProtKB-KW"/>
</dbReference>
<evidence type="ECO:0000256" key="7">
    <source>
        <dbReference type="SAM" id="MobiDB-lite"/>
    </source>
</evidence>
<comment type="similarity">
    <text evidence="1">Belongs to the bacterial ribosomal protein bL9 family.</text>
</comment>
<dbReference type="EMBL" id="UOEF01000085">
    <property type="protein sequence ID" value="VAV89824.1"/>
    <property type="molecule type" value="Genomic_DNA"/>
</dbReference>
<reference evidence="9" key="1">
    <citation type="submission" date="2018-06" db="EMBL/GenBank/DDBJ databases">
        <authorList>
            <person name="Zhirakovskaya E."/>
        </authorList>
    </citation>
    <scope>NUCLEOTIDE SEQUENCE</scope>
</reference>
<feature type="coiled-coil region" evidence="6">
    <location>
        <begin position="37"/>
        <end position="71"/>
    </location>
</feature>
<evidence type="ECO:0000256" key="6">
    <source>
        <dbReference type="SAM" id="Coils"/>
    </source>
</evidence>
<dbReference type="HAMAP" id="MF_00503">
    <property type="entry name" value="Ribosomal_bL9"/>
    <property type="match status" value="1"/>
</dbReference>
<feature type="domain" description="Ribosomal protein L9" evidence="8">
    <location>
        <begin position="13"/>
        <end position="40"/>
    </location>
</feature>
<dbReference type="Gene3D" id="3.10.430.100">
    <property type="entry name" value="Ribosomal protein L9, C-terminal domain"/>
    <property type="match status" value="1"/>
</dbReference>
<evidence type="ECO:0000256" key="4">
    <source>
        <dbReference type="ARBA" id="ARBA00022980"/>
    </source>
</evidence>
<feature type="region of interest" description="Disordered" evidence="7">
    <location>
        <begin position="177"/>
        <end position="216"/>
    </location>
</feature>
<evidence type="ECO:0000313" key="9">
    <source>
        <dbReference type="EMBL" id="VAV89824.1"/>
    </source>
</evidence>
<feature type="compositionally biased region" description="Acidic residues" evidence="7">
    <location>
        <begin position="180"/>
        <end position="216"/>
    </location>
</feature>
<dbReference type="GO" id="GO:1990904">
    <property type="term" value="C:ribonucleoprotein complex"/>
    <property type="evidence" value="ECO:0007669"/>
    <property type="project" value="UniProtKB-KW"/>
</dbReference>
<keyword evidence="6" id="KW-0175">Coiled coil</keyword>
<evidence type="ECO:0000256" key="1">
    <source>
        <dbReference type="ARBA" id="ARBA00010605"/>
    </source>
</evidence>
<dbReference type="PANTHER" id="PTHR21368">
    <property type="entry name" value="50S RIBOSOMAL PROTEIN L9"/>
    <property type="match status" value="1"/>
</dbReference>
<dbReference type="InterPro" id="IPR020070">
    <property type="entry name" value="Ribosomal_bL9_N"/>
</dbReference>
<dbReference type="GO" id="GO:0006412">
    <property type="term" value="P:translation"/>
    <property type="evidence" value="ECO:0007669"/>
    <property type="project" value="InterPro"/>
</dbReference>
<proteinExistence type="inferred from homology"/>
<evidence type="ECO:0000256" key="3">
    <source>
        <dbReference type="ARBA" id="ARBA00022884"/>
    </source>
</evidence>
<dbReference type="SUPFAM" id="SSF55658">
    <property type="entry name" value="L9 N-domain-like"/>
    <property type="match status" value="1"/>
</dbReference>
<dbReference type="InterPro" id="IPR020069">
    <property type="entry name" value="Ribosomal_bL9_C"/>
</dbReference>
<organism evidence="9">
    <name type="scientific">hydrothermal vent metagenome</name>
    <dbReference type="NCBI Taxonomy" id="652676"/>
    <lineage>
        <taxon>unclassified sequences</taxon>
        <taxon>metagenomes</taxon>
        <taxon>ecological metagenomes</taxon>
    </lineage>
</organism>
<protein>
    <submittedName>
        <fullName evidence="9">LSU ribosomal protein L9p</fullName>
    </submittedName>
</protein>
<sequence>MDIILLEKVEKLGGIGDVVTVKNGYARNFLLPNKKALRANEANKKVFEANRKQIEADNETKRKEAESASGNVDGKQIILIRASSASGQLYGSVSVRDIVEALTVDGAHVEKSMVILEKPIKTLGVFDVRIRLHPEVSVMVQINVARSDDEADLQKDGIDVIAQMFEEEQAELAAAALVPESDDDAKADDAEASEDETAADETPAEETAEESSDDKK</sequence>
<accession>A0A3B0R9C5</accession>
<dbReference type="InterPro" id="IPR036791">
    <property type="entry name" value="Ribosomal_bL9_C_sf"/>
</dbReference>
<keyword evidence="2" id="KW-0699">rRNA-binding</keyword>